<dbReference type="SUPFAM" id="SSF52777">
    <property type="entry name" value="CoA-dependent acyltransferases"/>
    <property type="match status" value="4"/>
</dbReference>
<dbReference type="CDD" id="cd05235">
    <property type="entry name" value="SDR_e1"/>
    <property type="match status" value="1"/>
</dbReference>
<evidence type="ECO:0000256" key="5">
    <source>
        <dbReference type="ARBA" id="ARBA00022598"/>
    </source>
</evidence>
<dbReference type="FunFam" id="2.30.38.10:FF:000001">
    <property type="entry name" value="Non-ribosomal peptide synthetase PvdI"/>
    <property type="match status" value="2"/>
</dbReference>
<dbReference type="CDD" id="cd19531">
    <property type="entry name" value="LCL_NRPS-like"/>
    <property type="match status" value="2"/>
</dbReference>
<evidence type="ECO:0000313" key="8">
    <source>
        <dbReference type="Proteomes" id="UP000177870"/>
    </source>
</evidence>
<dbReference type="Gene3D" id="2.30.38.10">
    <property type="entry name" value="Luciferase, Domain 3"/>
    <property type="match status" value="2"/>
</dbReference>
<dbReference type="InterPro" id="IPR036736">
    <property type="entry name" value="ACP-like_sf"/>
</dbReference>
<dbReference type="OrthoDB" id="473401at2"/>
<dbReference type="STRING" id="1458985.BJP34_13485"/>
<dbReference type="Proteomes" id="UP000177870">
    <property type="component" value="Chromosome"/>
</dbReference>
<dbReference type="GO" id="GO:0072330">
    <property type="term" value="P:monocarboxylic acid biosynthetic process"/>
    <property type="evidence" value="ECO:0007669"/>
    <property type="project" value="UniProtKB-ARBA"/>
</dbReference>
<dbReference type="InterPro" id="IPR000873">
    <property type="entry name" value="AMP-dep_synth/lig_dom"/>
</dbReference>
<evidence type="ECO:0000313" key="7">
    <source>
        <dbReference type="EMBL" id="AOX00331.1"/>
    </source>
</evidence>
<comment type="cofactor">
    <cofactor evidence="1">
        <name>pantetheine 4'-phosphate</name>
        <dbReference type="ChEBI" id="CHEBI:47942"/>
    </cofactor>
</comment>
<dbReference type="InterPro" id="IPR006162">
    <property type="entry name" value="Ppantetheine_attach_site"/>
</dbReference>
<dbReference type="Gene3D" id="3.40.50.980">
    <property type="match status" value="4"/>
</dbReference>
<dbReference type="GO" id="GO:0044550">
    <property type="term" value="P:secondary metabolite biosynthetic process"/>
    <property type="evidence" value="ECO:0007669"/>
    <property type="project" value="UniProtKB-ARBA"/>
</dbReference>
<dbReference type="SUPFAM" id="SSF51735">
    <property type="entry name" value="NAD(P)-binding Rossmann-fold domains"/>
    <property type="match status" value="1"/>
</dbReference>
<evidence type="ECO:0000256" key="4">
    <source>
        <dbReference type="ARBA" id="ARBA00022553"/>
    </source>
</evidence>
<dbReference type="PROSITE" id="PS00012">
    <property type="entry name" value="PHOSPHOPANTETHEINE"/>
    <property type="match status" value="1"/>
</dbReference>
<dbReference type="EMBL" id="CP017599">
    <property type="protein sequence ID" value="AOX00331.1"/>
    <property type="molecule type" value="Genomic_DNA"/>
</dbReference>
<dbReference type="GO" id="GO:0031177">
    <property type="term" value="F:phosphopantetheine binding"/>
    <property type="evidence" value="ECO:0007669"/>
    <property type="project" value="InterPro"/>
</dbReference>
<dbReference type="InterPro" id="IPR010080">
    <property type="entry name" value="Thioester_reductase-like_dom"/>
</dbReference>
<dbReference type="Gene3D" id="3.30.300.30">
    <property type="match status" value="2"/>
</dbReference>
<dbReference type="InterPro" id="IPR041464">
    <property type="entry name" value="TubC_N"/>
</dbReference>
<reference evidence="8" key="1">
    <citation type="submission" date="2016-10" db="EMBL/GenBank/DDBJ databases">
        <title>Comparative genomics uncovers the prolific and rare metabolic potential of the cyanobacterial genus Moorea.</title>
        <authorList>
            <person name="Leao T."/>
            <person name="Castelao G."/>
            <person name="Korobeynikov A."/>
            <person name="Monroe E.A."/>
            <person name="Podell S."/>
            <person name="Glukhov E."/>
            <person name="Allen E."/>
            <person name="Gerwick W.H."/>
            <person name="Gerwick L."/>
        </authorList>
    </citation>
    <scope>NUCLEOTIDE SEQUENCE [LARGE SCALE GENOMIC DNA]</scope>
    <source>
        <strain evidence="8">PAL-8-15-08-1</strain>
    </source>
</reference>
<dbReference type="SUPFAM" id="SSF56801">
    <property type="entry name" value="Acetyl-CoA synthetase-like"/>
    <property type="match status" value="2"/>
</dbReference>
<dbReference type="Pfam" id="PF07993">
    <property type="entry name" value="NAD_binding_4"/>
    <property type="match status" value="1"/>
</dbReference>
<accession>A0A1D8TRN9</accession>
<dbReference type="InterPro" id="IPR045851">
    <property type="entry name" value="AMP-bd_C_sf"/>
</dbReference>
<dbReference type="PANTHER" id="PTHR45527">
    <property type="entry name" value="NONRIBOSOMAL PEPTIDE SYNTHETASE"/>
    <property type="match status" value="1"/>
</dbReference>
<keyword evidence="4" id="KW-0597">Phosphoprotein</keyword>
<keyword evidence="5" id="KW-0436">Ligase</keyword>
<dbReference type="InterPro" id="IPR013120">
    <property type="entry name" value="FAR_NAD-bd"/>
</dbReference>
<dbReference type="KEGG" id="mpro:BJP34_13485"/>
<keyword evidence="3" id="KW-0596">Phosphopantetheine</keyword>
<dbReference type="InterPro" id="IPR010071">
    <property type="entry name" value="AA_adenyl_dom"/>
</dbReference>
<dbReference type="InterPro" id="IPR023213">
    <property type="entry name" value="CAT-like_dom_sf"/>
</dbReference>
<dbReference type="Gene3D" id="3.30.559.10">
    <property type="entry name" value="Chloramphenicol acetyltransferase-like domain"/>
    <property type="match status" value="2"/>
</dbReference>
<name>A0A1D8TRN9_9CYAN</name>
<dbReference type="FunFam" id="1.10.1200.10:FF:000005">
    <property type="entry name" value="Nonribosomal peptide synthetase 1"/>
    <property type="match status" value="1"/>
</dbReference>
<dbReference type="Gene3D" id="1.10.10.1830">
    <property type="entry name" value="Non-ribosomal peptide synthase, adenylation domain"/>
    <property type="match status" value="1"/>
</dbReference>
<dbReference type="GO" id="GO:0008610">
    <property type="term" value="P:lipid biosynthetic process"/>
    <property type="evidence" value="ECO:0007669"/>
    <property type="project" value="UniProtKB-ARBA"/>
</dbReference>
<comment type="similarity">
    <text evidence="2">Belongs to the ATP-dependent AMP-binding enzyme family.</text>
</comment>
<dbReference type="InterPro" id="IPR020845">
    <property type="entry name" value="AMP-binding_CS"/>
</dbReference>
<dbReference type="FunFam" id="3.30.559.30:FF:000001">
    <property type="entry name" value="Non-ribosomal peptide synthetase"/>
    <property type="match status" value="1"/>
</dbReference>
<feature type="domain" description="Carrier" evidence="6">
    <location>
        <begin position="1074"/>
        <end position="1149"/>
    </location>
</feature>
<dbReference type="GO" id="GO:0005829">
    <property type="term" value="C:cytosol"/>
    <property type="evidence" value="ECO:0007669"/>
    <property type="project" value="TreeGrafter"/>
</dbReference>
<dbReference type="CDD" id="cd05930">
    <property type="entry name" value="A_NRPS"/>
    <property type="match status" value="1"/>
</dbReference>
<dbReference type="Pfam" id="PF00550">
    <property type="entry name" value="PP-binding"/>
    <property type="match status" value="2"/>
</dbReference>
<dbReference type="NCBIfam" id="TIGR01733">
    <property type="entry name" value="AA-adenyl-dom"/>
    <property type="match status" value="2"/>
</dbReference>
<feature type="domain" description="Carrier" evidence="6">
    <location>
        <begin position="2145"/>
        <end position="2222"/>
    </location>
</feature>
<dbReference type="InterPro" id="IPR036291">
    <property type="entry name" value="NAD(P)-bd_dom_sf"/>
</dbReference>
<evidence type="ECO:0000256" key="1">
    <source>
        <dbReference type="ARBA" id="ARBA00001957"/>
    </source>
</evidence>
<dbReference type="Gene3D" id="1.10.1200.10">
    <property type="entry name" value="ACP-like"/>
    <property type="match status" value="2"/>
</dbReference>
<dbReference type="GO" id="GO:0016874">
    <property type="term" value="F:ligase activity"/>
    <property type="evidence" value="ECO:0007669"/>
    <property type="project" value="UniProtKB-KW"/>
</dbReference>
<evidence type="ECO:0000256" key="3">
    <source>
        <dbReference type="ARBA" id="ARBA00022450"/>
    </source>
</evidence>
<sequence length="2616" mass="293133">MRAIQDFLAELNALDIKVWVDPNNGNPQTDLGQVRLRCNAPKGVLTPVLKEQLSARKAEIIAYLQQHSQTKPQLLSATEGTQPTLLPVPHTGSIPLSFAQQRLWFLDRLESGLSKDYNLPSPFELKGPLNVKALKQTLQEIVHRHEILRTNFQVIEEEVQQTIHADMQLQLPLVDLQSLNEPAQTAEVQKLLSKEEQTPFNLVSDPLMRVTLVRLSGQHHILLLSFHHIVFDGWSAGVFLQEFAELYQAFCAGKTPLLPPLPIQYADYAIWQRQWLQGAELERQLQYWQQQFAPLPPPLELPSTKCYQPGKSVQGGRETFEIAPESTEKLRQLSRSVGATLFMTVLAVYTILLYRYSDQEDLTIGVPLAGRNHKQIEQLIGFFVNTLALRFNLEGNPSFRTLLRQVRQQVLDAQEHQDLPFEKLVEVLQPERDLSHSPLFRVMFVLQREVVGKRQIGELTLKSLPTTQATETFDLTLFVTEAEQRLQCIWEYDSHRFDAIDIARMTGHFQTLLEAILAHPDRAIGQLPLLTTAERQQLLSWGLGTILPFQAKPTLVTTLFEACAQANPEAIALQFGDRQLTYRALNDRANQLAHYLQNQGVGPEILVGLCVDRSPDMLLGVLGILKAGGAYVPMDPDYPSDRLTYMVEDSGIAVLLTQKALQARLPESEVKVVYLDAEWSAIAQQNTVAPSVNVQPQHLAYVIYTSGSTGQPKGVLIEHQAIASHCYGITEHYQVTSQDRFLQFTSLSFDAALEEIFPPLISGATLVLTDPDLWTVPEFHQKLIELELTFVNIPPSYWHQWLHWQQQNPEDAPPLPDLRLVVSGSDVLQPETIKLWQQLCQQNPWLDSVGLLNAYGPTEATITTTTFDIAGALSTHSSMPRVPIGRPLPNRTIYILDSNGNPTPIGIPGELHIGGIGLARGYLNRPELTVEKFIPNPFGEGRLYKTGDLARYRRDGNIEFIGRIDYQVKIRGFRIELGEIQAVLSQHPMVSQALVMVRQDRPGDKSLVAYVIRSEQQASSPELRHFLQQKLPDYMVPSAIVGLDSFPLTPSGKVNRRGLPAPDFEQGRSTDFVAPSTPAETVIATILAKVLGQEQVGIHDNFFALGGHSLLATKVISRLREAFEVELPVRAIFESPTVAGLASLVTHSQQITPGFTVPEIVPRESEGQPLPLSFAQARLWFLNQLEGQPNATYNMPFALEIKGLLDVGALERGLQEIVQRHSILRTRIQVVNGIPLQTIDPSAELKLAVVELIQEGNHQQNLQKLATAEAEKPFDLKQDWPIRATLLQLSPEDHALFLTLHHIVSDGWSIDLLLQELSTLYSAFVAGQPSPLPALPIQYVDYAVWQRQWLAGPVIEQQVEYWKQQLADVCSPINLPTDRPRPSVQRFRGGHFKFQLDTALSQKLRTLARGTNSTLFMTLLAAFAVLLSRYSGQEDMLIGTPVANRHHGQTESLIGFFVNTLVLRTRTEGNPSFRELLGQVRQVALSAYSHQDIPFEKVVEILQPERSLSHSPLFQVMFELQQRPTYEQFSNLTLTPIKQDLQIAKFDLTLSIIDSTSELIGYWEYNSDLFDRETIVRMASNFKTLLAGIVANPEERVEQLPLLSTNERQQLLVGWNNTRVDYPQDHCIHKLFETQAEQTPEAVAVVFAGEQLTYQELNARANQLAHYLQGLGVKPETLVGICVERSIEMVVGLLGILKAGGAYVTLDPDYPTARLTYMLEDSGISVLLTHKGLRARLPESEVKVVYLDADWSAIAQQDTVAPSVNVQPQHLAYVIYTSGSTGQPKGVLIEHQAIASHCYGITEHYQVTSQDRFLQFTSLSFDAALEEIFPPLISGATLVLTDPDLWTVPEFHQKLMELELTFVNLPPSYWHQWLHWQQQNPEDAPPLPDLRLVVSGSDVLQPETIKLWQQLCQQNPWLDSVGLLNAYGPTEATITTTTFDIAGALNTDSSMPRVPIGRPLPNRTIYILDSNGNPTPIGIPGELHIGGIGLARGYLNRPELTVEKFIPNPFGEGRLYKTGDLARYRRDGNIEFLGRIDHQVKIRGFRIELGEIESVLSGHQQVQECVVIPREDTPGNKRLVAYVVGDDDLDIKALKEYARQQLPDYMVPSVVVPLTSLPLSLSGKIDRKALPAPDPAFSHSSEFVAPKTESQIRIASLFAEILSLHPETISLDDSFFELGGHSLLATQLMFRIREAFEINLSLRALFDYPSVSDFASAIDQALVTGNYQSQTWDLEAEAALDPDIQPSTAIAPIVSPIERIFLTGATGFLGIHLLSELLTTTDATVYCLVRADNRDAGKERLKNKLEATGLWRENFTSRIIPIIGDLGTSRFGLSATEYNNLCQDIDVVYHVGAKVHHLWSYALLKDANVLGTQDVLRLASLGKIKPLHYVSTLFSTSQTDQPILESATTNHSDLPNVGYVQTKWVGEQLVWEAKERGLPITIYRPSRISGHSQTGVSSFDDLLSRLVKGCIRLQSFPNWNGFSENLVPVDYVSRAIVCLSQQNRLFGKAFHLINPKSVPFREIFDWVRSLGYSLEEIDYTDWRSKLIEDMENPLYPYLPNFPESPSNTTNTTNLIEYDCRNVVDGLKGSGIQLPEVNQDLFKTYLSFFRESGFVED</sequence>
<dbReference type="Pfam" id="PF13193">
    <property type="entry name" value="AMP-binding_C"/>
    <property type="match status" value="2"/>
</dbReference>
<dbReference type="InterPro" id="IPR020806">
    <property type="entry name" value="PKS_PP-bd"/>
</dbReference>
<dbReference type="GO" id="GO:0043041">
    <property type="term" value="P:amino acid activation for nonribosomal peptide biosynthetic process"/>
    <property type="evidence" value="ECO:0007669"/>
    <property type="project" value="TreeGrafter"/>
</dbReference>
<dbReference type="InterPro" id="IPR009081">
    <property type="entry name" value="PP-bd_ACP"/>
</dbReference>
<dbReference type="NCBIfam" id="TIGR01746">
    <property type="entry name" value="Thioester-redct"/>
    <property type="match status" value="1"/>
</dbReference>
<dbReference type="InterPro" id="IPR001242">
    <property type="entry name" value="Condensation_dom"/>
</dbReference>
<dbReference type="Pfam" id="PF00668">
    <property type="entry name" value="Condensation"/>
    <property type="match status" value="2"/>
</dbReference>
<dbReference type="InterPro" id="IPR044894">
    <property type="entry name" value="TubC_N_sf"/>
</dbReference>
<dbReference type="NCBIfam" id="NF003417">
    <property type="entry name" value="PRK04813.1"/>
    <property type="match status" value="2"/>
</dbReference>
<dbReference type="Pfam" id="PF18563">
    <property type="entry name" value="TubC_N"/>
    <property type="match status" value="1"/>
</dbReference>
<organism evidence="7 8">
    <name type="scientific">Moorena producens PAL-8-15-08-1</name>
    <dbReference type="NCBI Taxonomy" id="1458985"/>
    <lineage>
        <taxon>Bacteria</taxon>
        <taxon>Bacillati</taxon>
        <taxon>Cyanobacteriota</taxon>
        <taxon>Cyanophyceae</taxon>
        <taxon>Coleofasciculales</taxon>
        <taxon>Coleofasciculaceae</taxon>
        <taxon>Moorena</taxon>
    </lineage>
</organism>
<dbReference type="Pfam" id="PF00501">
    <property type="entry name" value="AMP-binding"/>
    <property type="match status" value="2"/>
</dbReference>
<gene>
    <name evidence="7" type="ORF">BJP34_13485</name>
</gene>
<proteinExistence type="inferred from homology"/>
<dbReference type="PROSITE" id="PS50075">
    <property type="entry name" value="CARRIER"/>
    <property type="match status" value="2"/>
</dbReference>
<dbReference type="SMART" id="SM00823">
    <property type="entry name" value="PKS_PP"/>
    <property type="match status" value="2"/>
</dbReference>
<dbReference type="RefSeq" id="WP_070392793.1">
    <property type="nucleotide sequence ID" value="NZ_CP017599.1"/>
</dbReference>
<dbReference type="PANTHER" id="PTHR45527:SF1">
    <property type="entry name" value="FATTY ACID SYNTHASE"/>
    <property type="match status" value="1"/>
</dbReference>
<dbReference type="InterPro" id="IPR025110">
    <property type="entry name" value="AMP-bd_C"/>
</dbReference>
<dbReference type="FunFam" id="3.30.559.10:FF:000012">
    <property type="entry name" value="Non-ribosomal peptide synthetase"/>
    <property type="match status" value="2"/>
</dbReference>
<dbReference type="FunFam" id="3.30.300.30:FF:000010">
    <property type="entry name" value="Enterobactin synthetase component F"/>
    <property type="match status" value="2"/>
</dbReference>
<evidence type="ECO:0000256" key="2">
    <source>
        <dbReference type="ARBA" id="ARBA00006432"/>
    </source>
</evidence>
<protein>
    <recommendedName>
        <fullName evidence="6">Carrier domain-containing protein</fullName>
    </recommendedName>
</protein>
<dbReference type="Gene3D" id="3.40.50.720">
    <property type="entry name" value="NAD(P)-binding Rossmann-like Domain"/>
    <property type="match status" value="1"/>
</dbReference>
<dbReference type="Gene3D" id="3.30.559.30">
    <property type="entry name" value="Nonribosomal peptide synthetase, condensation domain"/>
    <property type="match status" value="2"/>
</dbReference>
<dbReference type="FunFam" id="3.40.50.980:FF:000001">
    <property type="entry name" value="Non-ribosomal peptide synthetase"/>
    <property type="match status" value="2"/>
</dbReference>
<dbReference type="PROSITE" id="PS00455">
    <property type="entry name" value="AMP_BINDING"/>
    <property type="match status" value="2"/>
</dbReference>
<evidence type="ECO:0000259" key="6">
    <source>
        <dbReference type="PROSITE" id="PS50075"/>
    </source>
</evidence>
<dbReference type="SUPFAM" id="SSF47336">
    <property type="entry name" value="ACP-like"/>
    <property type="match status" value="2"/>
</dbReference>
<dbReference type="FunFam" id="3.40.50.12780:FF:000012">
    <property type="entry name" value="Non-ribosomal peptide synthetase"/>
    <property type="match status" value="2"/>
</dbReference>
<dbReference type="FunFam" id="1.10.1200.10:FF:000016">
    <property type="entry name" value="Non-ribosomal peptide synthase"/>
    <property type="match status" value="1"/>
</dbReference>